<dbReference type="InterPro" id="IPR009327">
    <property type="entry name" value="Cupin_DUF985"/>
</dbReference>
<evidence type="ECO:0000313" key="3">
    <source>
        <dbReference type="Proteomes" id="UP001429564"/>
    </source>
</evidence>
<dbReference type="InterPro" id="IPR014710">
    <property type="entry name" value="RmlC-like_jellyroll"/>
</dbReference>
<evidence type="ECO:0000313" key="2">
    <source>
        <dbReference type="EMBL" id="NIZ60722.1"/>
    </source>
</evidence>
<dbReference type="SUPFAM" id="SSF51182">
    <property type="entry name" value="RmlC-like cupins"/>
    <property type="match status" value="1"/>
</dbReference>
<dbReference type="PANTHER" id="PTHR33387">
    <property type="entry name" value="RMLC-LIKE JELLY ROLL FOLD PROTEIN"/>
    <property type="match status" value="1"/>
</dbReference>
<organism evidence="2 3">
    <name type="scientific">Parasedimentitalea denitrificans</name>
    <dbReference type="NCBI Taxonomy" id="2211118"/>
    <lineage>
        <taxon>Bacteria</taxon>
        <taxon>Pseudomonadati</taxon>
        <taxon>Pseudomonadota</taxon>
        <taxon>Alphaproteobacteria</taxon>
        <taxon>Rhodobacterales</taxon>
        <taxon>Paracoccaceae</taxon>
        <taxon>Parasedimentitalea</taxon>
    </lineage>
</organism>
<feature type="domain" description="DUF985" evidence="1">
    <location>
        <begin position="4"/>
        <end position="130"/>
    </location>
</feature>
<protein>
    <submittedName>
        <fullName evidence="2">Cupin</fullName>
    </submittedName>
</protein>
<dbReference type="Pfam" id="PF06172">
    <property type="entry name" value="Cupin_5"/>
    <property type="match status" value="1"/>
</dbReference>
<sequence length="139" mass="15360">MTAQEIIARLDLKPHPEGGWYRQTWQANNEGRASGTCIYFLLAEGESSHWHRVDAAEIWLFHAGAPLVLSLSETDQGPAQDHLLSPDLREGEPQLIVPKGHWQAARTTGDYTLVSCTVSPGFQFDGFELADPGFDISRG</sequence>
<dbReference type="EMBL" id="QHLQ01000005">
    <property type="protein sequence ID" value="NIZ60722.1"/>
    <property type="molecule type" value="Genomic_DNA"/>
</dbReference>
<reference evidence="2 3" key="1">
    <citation type="submission" date="2018-05" db="EMBL/GenBank/DDBJ databases">
        <authorList>
            <person name="Zhang Y.-J."/>
        </authorList>
    </citation>
    <scope>NUCLEOTIDE SEQUENCE [LARGE SCALE GENOMIC DNA]</scope>
    <source>
        <strain evidence="2 3">CY04</strain>
    </source>
</reference>
<evidence type="ECO:0000259" key="1">
    <source>
        <dbReference type="Pfam" id="PF06172"/>
    </source>
</evidence>
<dbReference type="Gene3D" id="2.60.120.10">
    <property type="entry name" value="Jelly Rolls"/>
    <property type="match status" value="1"/>
</dbReference>
<name>A0ABX0W566_9RHOB</name>
<accession>A0ABX0W566</accession>
<dbReference type="InterPro" id="IPR011051">
    <property type="entry name" value="RmlC_Cupin_sf"/>
</dbReference>
<gene>
    <name evidence="2" type="ORF">DL239_07015</name>
</gene>
<dbReference type="PANTHER" id="PTHR33387:SF3">
    <property type="entry name" value="DUF985 DOMAIN-CONTAINING PROTEIN"/>
    <property type="match status" value="1"/>
</dbReference>
<dbReference type="InterPro" id="IPR039935">
    <property type="entry name" value="YML079W-like"/>
</dbReference>
<comment type="caution">
    <text evidence="2">The sequence shown here is derived from an EMBL/GenBank/DDBJ whole genome shotgun (WGS) entry which is preliminary data.</text>
</comment>
<dbReference type="Proteomes" id="UP001429564">
    <property type="component" value="Unassembled WGS sequence"/>
</dbReference>
<proteinExistence type="predicted"/>
<dbReference type="RefSeq" id="WP_167683300.1">
    <property type="nucleotide sequence ID" value="NZ_QHLQ01000005.1"/>
</dbReference>
<keyword evidence="3" id="KW-1185">Reference proteome</keyword>
<dbReference type="CDD" id="cd06121">
    <property type="entry name" value="cupin_YML079wp"/>
    <property type="match status" value="1"/>
</dbReference>